<sequence>MSKSLHRNSGMLSAGIHVNRRPKECGDPGRKHAGNMGVHTHAGNMGVHTIEPNTEEVRS</sequence>
<name>A0A370GGJ5_9NOCA</name>
<dbReference type="AlphaFoldDB" id="A0A370GGJ5"/>
<dbReference type="Proteomes" id="UP000255355">
    <property type="component" value="Unassembled WGS sequence"/>
</dbReference>
<feature type="region of interest" description="Disordered" evidence="1">
    <location>
        <begin position="1"/>
        <end position="59"/>
    </location>
</feature>
<protein>
    <submittedName>
        <fullName evidence="2">Uncharacterized protein</fullName>
    </submittedName>
</protein>
<feature type="compositionally biased region" description="Basic and acidic residues" evidence="1">
    <location>
        <begin position="21"/>
        <end position="30"/>
    </location>
</feature>
<comment type="caution">
    <text evidence="2">The sequence shown here is derived from an EMBL/GenBank/DDBJ whole genome shotgun (WGS) entry which is preliminary data.</text>
</comment>
<dbReference type="EMBL" id="QQAZ01000023">
    <property type="protein sequence ID" value="RDI42915.1"/>
    <property type="molecule type" value="Genomic_DNA"/>
</dbReference>
<reference evidence="2 3" key="1">
    <citation type="submission" date="2018-07" db="EMBL/GenBank/DDBJ databases">
        <title>Genomic Encyclopedia of Type Strains, Phase IV (KMG-IV): sequencing the most valuable type-strain genomes for metagenomic binning, comparative biology and taxonomic classification.</title>
        <authorList>
            <person name="Goeker M."/>
        </authorList>
    </citation>
    <scope>NUCLEOTIDE SEQUENCE [LARGE SCALE GENOMIC DNA]</scope>
    <source>
        <strain evidence="2 3">DSM 44952</strain>
    </source>
</reference>
<evidence type="ECO:0000313" key="2">
    <source>
        <dbReference type="EMBL" id="RDI42915.1"/>
    </source>
</evidence>
<organism evidence="2 3">
    <name type="scientific">Nocardia mexicana</name>
    <dbReference type="NCBI Taxonomy" id="279262"/>
    <lineage>
        <taxon>Bacteria</taxon>
        <taxon>Bacillati</taxon>
        <taxon>Actinomycetota</taxon>
        <taxon>Actinomycetes</taxon>
        <taxon>Mycobacteriales</taxon>
        <taxon>Nocardiaceae</taxon>
        <taxon>Nocardia</taxon>
    </lineage>
</organism>
<accession>A0A370GGJ5</accession>
<evidence type="ECO:0000313" key="3">
    <source>
        <dbReference type="Proteomes" id="UP000255355"/>
    </source>
</evidence>
<proteinExistence type="predicted"/>
<evidence type="ECO:0000256" key="1">
    <source>
        <dbReference type="SAM" id="MobiDB-lite"/>
    </source>
</evidence>
<gene>
    <name evidence="2" type="ORF">DFR68_12348</name>
</gene>
<keyword evidence="3" id="KW-1185">Reference proteome</keyword>